<dbReference type="Gene3D" id="1.10.287.3510">
    <property type="match status" value="1"/>
</dbReference>
<dbReference type="HAMAP" id="MF_01456">
    <property type="entry name" value="NDH1_NuoK"/>
    <property type="match status" value="1"/>
</dbReference>
<dbReference type="PANTHER" id="PTHR11434">
    <property type="entry name" value="NADH-UBIQUINONE OXIDOREDUCTASE SUBUNIT ND4L"/>
    <property type="match status" value="1"/>
</dbReference>
<comment type="catalytic activity">
    <reaction evidence="10">
        <text>a quinone + NADH + 5 H(+)(in) = a quinol + NAD(+) + 4 H(+)(out)</text>
        <dbReference type="Rhea" id="RHEA:57888"/>
        <dbReference type="ChEBI" id="CHEBI:15378"/>
        <dbReference type="ChEBI" id="CHEBI:24646"/>
        <dbReference type="ChEBI" id="CHEBI:57540"/>
        <dbReference type="ChEBI" id="CHEBI:57945"/>
        <dbReference type="ChEBI" id="CHEBI:132124"/>
    </reaction>
</comment>
<gene>
    <name evidence="10" type="primary">nuoK</name>
    <name evidence="11" type="ORF">C5O19_03180</name>
</gene>
<dbReference type="FunFam" id="1.10.287.3510:FF:000001">
    <property type="entry name" value="NADH-quinone oxidoreductase subunit K"/>
    <property type="match status" value="1"/>
</dbReference>
<keyword evidence="4 10" id="KW-0813">Transport</keyword>
<keyword evidence="7 10" id="KW-1278">Translocase</keyword>
<evidence type="ECO:0000313" key="11">
    <source>
        <dbReference type="EMBL" id="PQA58681.1"/>
    </source>
</evidence>
<keyword evidence="10" id="KW-0520">NAD</keyword>
<evidence type="ECO:0000256" key="9">
    <source>
        <dbReference type="ARBA" id="ARBA00023136"/>
    </source>
</evidence>
<dbReference type="InterPro" id="IPR001133">
    <property type="entry name" value="NADH_UbQ_OxRdtase_chain4L/K"/>
</dbReference>
<feature type="transmembrane region" description="Helical" evidence="10">
    <location>
        <begin position="30"/>
        <end position="49"/>
    </location>
</feature>
<proteinExistence type="inferred from homology"/>
<dbReference type="GO" id="GO:0042773">
    <property type="term" value="P:ATP synthesis coupled electron transport"/>
    <property type="evidence" value="ECO:0007669"/>
    <property type="project" value="InterPro"/>
</dbReference>
<organism evidence="11 12">
    <name type="scientific">Siphonobacter curvatus</name>
    <dbReference type="NCBI Taxonomy" id="2094562"/>
    <lineage>
        <taxon>Bacteria</taxon>
        <taxon>Pseudomonadati</taxon>
        <taxon>Bacteroidota</taxon>
        <taxon>Cytophagia</taxon>
        <taxon>Cytophagales</taxon>
        <taxon>Cytophagaceae</taxon>
        <taxon>Siphonobacter</taxon>
    </lineage>
</organism>
<evidence type="ECO:0000256" key="7">
    <source>
        <dbReference type="ARBA" id="ARBA00022967"/>
    </source>
</evidence>
<evidence type="ECO:0000256" key="8">
    <source>
        <dbReference type="ARBA" id="ARBA00022989"/>
    </source>
</evidence>
<dbReference type="EC" id="7.1.1.-" evidence="10"/>
<dbReference type="AlphaFoldDB" id="A0A2S7ILR3"/>
<dbReference type="NCBIfam" id="NF004320">
    <property type="entry name" value="PRK05715.1-2"/>
    <property type="match status" value="1"/>
</dbReference>
<keyword evidence="6 10" id="KW-0874">Quinone</keyword>
<evidence type="ECO:0000256" key="6">
    <source>
        <dbReference type="ARBA" id="ARBA00022719"/>
    </source>
</evidence>
<keyword evidence="10" id="KW-1003">Cell membrane</keyword>
<dbReference type="GO" id="GO:0030964">
    <property type="term" value="C:NADH dehydrogenase complex"/>
    <property type="evidence" value="ECO:0007669"/>
    <property type="project" value="TreeGrafter"/>
</dbReference>
<name>A0A2S7ILR3_9BACT</name>
<dbReference type="OrthoDB" id="9810120at2"/>
<dbReference type="Proteomes" id="UP000239590">
    <property type="component" value="Unassembled WGS sequence"/>
</dbReference>
<protein>
    <recommendedName>
        <fullName evidence="10">NADH-quinone oxidoreductase subunit K</fullName>
        <ecNumber evidence="10">7.1.1.-</ecNumber>
    </recommendedName>
    <alternativeName>
        <fullName evidence="10">NADH dehydrogenase I subunit K</fullName>
    </alternativeName>
    <alternativeName>
        <fullName evidence="10">NDH-1 subunit K</fullName>
    </alternativeName>
</protein>
<comment type="function">
    <text evidence="1">NDH-1 shuttles electrons from NADH, via FMN and iron-sulfur (Fe-S) centers, to quinones in the respiratory chain. The immediate electron acceptor for the enzyme in this species is believed to be ubiquinone. Couples the redox reaction to proton translocation (for every two electrons transferred, four hydrogen ions are translocated across the cytoplasmic membrane), and thus conserves the redox energy in a proton gradient.</text>
</comment>
<keyword evidence="9 10" id="KW-0472">Membrane</keyword>
<dbReference type="Pfam" id="PF00420">
    <property type="entry name" value="Oxidored_q2"/>
    <property type="match status" value="1"/>
</dbReference>
<feature type="transmembrane region" description="Helical" evidence="10">
    <location>
        <begin position="6"/>
        <end position="25"/>
    </location>
</feature>
<dbReference type="RefSeq" id="WP_094814041.1">
    <property type="nucleotide sequence ID" value="NZ_PTRA01000001.1"/>
</dbReference>
<dbReference type="GO" id="GO:0005886">
    <property type="term" value="C:plasma membrane"/>
    <property type="evidence" value="ECO:0007669"/>
    <property type="project" value="UniProtKB-SubCell"/>
</dbReference>
<accession>A0A2S7ILR3</accession>
<comment type="function">
    <text evidence="10">NDH-1 shuttles electrons from NADH, via FMN and iron-sulfur (Fe-S) centers, to quinones in the respiratory chain. The immediate electron acceptor for the enzyme in this species is believed to be a menaquinone. Couples the redox reaction to proton translocation (for every two electrons transferred, four hydrogen ions are translocated across the cytoplasmic membrane), and thus conserves the redox energy in a proton gradient.</text>
</comment>
<comment type="subcellular location">
    <subcellularLocation>
        <location evidence="10">Cell membrane</location>
        <topology evidence="10">Multi-pass membrane protein</topology>
    </subcellularLocation>
    <subcellularLocation>
        <location evidence="2">Membrane</location>
        <topology evidence="2">Multi-pass membrane protein</topology>
    </subcellularLocation>
</comment>
<keyword evidence="5 10" id="KW-0812">Transmembrane</keyword>
<feature type="transmembrane region" description="Helical" evidence="10">
    <location>
        <begin position="61"/>
        <end position="82"/>
    </location>
</feature>
<evidence type="ECO:0000313" key="12">
    <source>
        <dbReference type="Proteomes" id="UP000239590"/>
    </source>
</evidence>
<evidence type="ECO:0000256" key="4">
    <source>
        <dbReference type="ARBA" id="ARBA00022448"/>
    </source>
</evidence>
<dbReference type="GO" id="GO:0050136">
    <property type="term" value="F:NADH dehydrogenase (quinone) (non-electrogenic) activity"/>
    <property type="evidence" value="ECO:0007669"/>
    <property type="project" value="UniProtKB-UniRule"/>
</dbReference>
<comment type="subunit">
    <text evidence="10">NDH-1 is composed of 14 different subunits. Subunits NuoA, H, J, K, L, M, N constitute the membrane sector of the complex.</text>
</comment>
<evidence type="ECO:0000256" key="10">
    <source>
        <dbReference type="HAMAP-Rule" id="MF_01456"/>
    </source>
</evidence>
<evidence type="ECO:0000256" key="2">
    <source>
        <dbReference type="ARBA" id="ARBA00004141"/>
    </source>
</evidence>
<evidence type="ECO:0000256" key="1">
    <source>
        <dbReference type="ARBA" id="ARBA00002378"/>
    </source>
</evidence>
<dbReference type="PANTHER" id="PTHR11434:SF16">
    <property type="entry name" value="NADH-UBIQUINONE OXIDOREDUCTASE CHAIN 4L"/>
    <property type="match status" value="1"/>
</dbReference>
<comment type="caution">
    <text evidence="11">The sequence shown here is derived from an EMBL/GenBank/DDBJ whole genome shotgun (WGS) entry which is preliminary data.</text>
</comment>
<keyword evidence="12" id="KW-1185">Reference proteome</keyword>
<dbReference type="GO" id="GO:0048038">
    <property type="term" value="F:quinone binding"/>
    <property type="evidence" value="ECO:0007669"/>
    <property type="project" value="UniProtKB-KW"/>
</dbReference>
<evidence type="ECO:0000256" key="3">
    <source>
        <dbReference type="ARBA" id="ARBA00010519"/>
    </source>
</evidence>
<reference evidence="12" key="1">
    <citation type="submission" date="2018-02" db="EMBL/GenBank/DDBJ databases">
        <title>Genome sequencing of Solimonas sp. HR-BB.</title>
        <authorList>
            <person name="Lee Y."/>
            <person name="Jeon C.O."/>
        </authorList>
    </citation>
    <scope>NUCLEOTIDE SEQUENCE [LARGE SCALE GENOMIC DNA]</scope>
    <source>
        <strain evidence="12">HR-U</strain>
    </source>
</reference>
<keyword evidence="8 10" id="KW-1133">Transmembrane helix</keyword>
<dbReference type="InterPro" id="IPR039428">
    <property type="entry name" value="NUOK/Mnh_C1-like"/>
</dbReference>
<comment type="similarity">
    <text evidence="3 10">Belongs to the complex I subunit 4L family.</text>
</comment>
<sequence length="101" mass="11098">MQIPLSYFLLTAALLFSIGLAVVIVKRNAIVVLMGIELMLNAANLNLVAFSRFDTDLTGQFFSLFVIIVAAAEIVVALAIVLKVFQHFQTVQLDEVSELKD</sequence>
<dbReference type="EMBL" id="PTRA01000001">
    <property type="protein sequence ID" value="PQA58681.1"/>
    <property type="molecule type" value="Genomic_DNA"/>
</dbReference>
<evidence type="ECO:0000256" key="5">
    <source>
        <dbReference type="ARBA" id="ARBA00022692"/>
    </source>
</evidence>